<dbReference type="InterPro" id="IPR013113">
    <property type="entry name" value="SIP_FAD-bd"/>
</dbReference>
<evidence type="ECO:0000313" key="2">
    <source>
        <dbReference type="EMBL" id="MCF6773258.1"/>
    </source>
</evidence>
<dbReference type="PANTHER" id="PTHR30157">
    <property type="entry name" value="FERRIC REDUCTASE, NADPH-DEPENDENT"/>
    <property type="match status" value="1"/>
</dbReference>
<evidence type="ECO:0000259" key="1">
    <source>
        <dbReference type="PROSITE" id="PS51384"/>
    </source>
</evidence>
<sequence>MLQIDFVCPNLLEEGGEAPSSWVRAWFPDPDGGNRLFQRAYTLINTYPEQGKFSLAFLIHDPAGPAAIWAQQAQIGDELTIQRMGGEATPPASQIPKVTSF</sequence>
<reference evidence="2 3" key="1">
    <citation type="submission" date="2022-01" db="EMBL/GenBank/DDBJ databases">
        <title>Identification and Characterization of Corynebacterium sp.</title>
        <authorList>
            <person name="Luo Q."/>
            <person name="Qu P."/>
            <person name="Chen Q."/>
        </authorList>
    </citation>
    <scope>NUCLEOTIDE SEQUENCE [LARGE SCALE GENOMIC DNA]</scope>
    <source>
        <strain evidence="2 3">MC-12</strain>
    </source>
</reference>
<dbReference type="InterPro" id="IPR017938">
    <property type="entry name" value="Riboflavin_synthase-like_b-brl"/>
</dbReference>
<name>A0ABS9HJJ3_9CORY</name>
<dbReference type="SUPFAM" id="SSF63380">
    <property type="entry name" value="Riboflavin synthase domain-like"/>
    <property type="match status" value="1"/>
</dbReference>
<gene>
    <name evidence="2" type="ORF">L3H44_02370</name>
</gene>
<proteinExistence type="predicted"/>
<dbReference type="PANTHER" id="PTHR30157:SF0">
    <property type="entry name" value="NADPH-DEPENDENT FERRIC-CHELATE REDUCTASE"/>
    <property type="match status" value="1"/>
</dbReference>
<dbReference type="Proteomes" id="UP001200604">
    <property type="component" value="Unassembled WGS sequence"/>
</dbReference>
<protein>
    <submittedName>
        <fullName evidence="2">Siderophore-interacting protein</fullName>
    </submittedName>
</protein>
<accession>A0ABS9HJJ3</accession>
<dbReference type="InterPro" id="IPR017927">
    <property type="entry name" value="FAD-bd_FR_type"/>
</dbReference>
<comment type="caution">
    <text evidence="2">The sequence shown here is derived from an EMBL/GenBank/DDBJ whole genome shotgun (WGS) entry which is preliminary data.</text>
</comment>
<dbReference type="Gene3D" id="2.40.30.10">
    <property type="entry name" value="Translation factors"/>
    <property type="match status" value="1"/>
</dbReference>
<feature type="domain" description="FAD-binding FR-type" evidence="1">
    <location>
        <begin position="1"/>
        <end position="91"/>
    </location>
</feature>
<organism evidence="2 3">
    <name type="scientific">Corynebacterium parakroppenstedtii</name>
    <dbReference type="NCBI Taxonomy" id="2828363"/>
    <lineage>
        <taxon>Bacteria</taxon>
        <taxon>Bacillati</taxon>
        <taxon>Actinomycetota</taxon>
        <taxon>Actinomycetes</taxon>
        <taxon>Mycobacteriales</taxon>
        <taxon>Corynebacteriaceae</taxon>
        <taxon>Corynebacterium</taxon>
    </lineage>
</organism>
<dbReference type="InterPro" id="IPR039374">
    <property type="entry name" value="SIP_fam"/>
</dbReference>
<evidence type="ECO:0000313" key="3">
    <source>
        <dbReference type="Proteomes" id="UP001200604"/>
    </source>
</evidence>
<dbReference type="RefSeq" id="WP_236881198.1">
    <property type="nucleotide sequence ID" value="NZ_JAKJKU010000001.1"/>
</dbReference>
<dbReference type="PROSITE" id="PS51384">
    <property type="entry name" value="FAD_FR"/>
    <property type="match status" value="1"/>
</dbReference>
<dbReference type="Pfam" id="PF08021">
    <property type="entry name" value="FAD_binding_9"/>
    <property type="match status" value="1"/>
</dbReference>
<dbReference type="EMBL" id="JAKJKU010000001">
    <property type="protein sequence ID" value="MCF6773258.1"/>
    <property type="molecule type" value="Genomic_DNA"/>
</dbReference>
<keyword evidence="3" id="KW-1185">Reference proteome</keyword>